<evidence type="ECO:0000256" key="2">
    <source>
        <dbReference type="ARBA" id="ARBA00007991"/>
    </source>
</evidence>
<comment type="similarity">
    <text evidence="2">Belongs to the importin beta family.</text>
</comment>
<feature type="domain" description="Importin N-terminal" evidence="6">
    <location>
        <begin position="34"/>
        <end position="95"/>
    </location>
</feature>
<dbReference type="GO" id="GO:0031267">
    <property type="term" value="F:small GTPase binding"/>
    <property type="evidence" value="ECO:0007669"/>
    <property type="project" value="InterPro"/>
</dbReference>
<dbReference type="GO" id="GO:0005737">
    <property type="term" value="C:cytoplasm"/>
    <property type="evidence" value="ECO:0007669"/>
    <property type="project" value="TreeGrafter"/>
</dbReference>
<dbReference type="Pfam" id="PF24139">
    <property type="entry name" value="TPR_TNPO3_IPO13_4th"/>
    <property type="match status" value="1"/>
</dbReference>
<dbReference type="AlphaFoldDB" id="A0A7S2D4C3"/>
<dbReference type="InterPro" id="IPR001494">
    <property type="entry name" value="Importin-beta_N"/>
</dbReference>
<dbReference type="Pfam" id="PF24138">
    <property type="entry name" value="TPR_TNPO3_IPO13_2nd"/>
    <property type="match status" value="1"/>
</dbReference>
<dbReference type="Gene3D" id="1.25.10.10">
    <property type="entry name" value="Leucine-rich Repeat Variant"/>
    <property type="match status" value="1"/>
</dbReference>
<keyword evidence="4" id="KW-0653">Protein transport</keyword>
<feature type="domain" description="Exportin-1/Importin-beta-like" evidence="7">
    <location>
        <begin position="111"/>
        <end position="252"/>
    </location>
</feature>
<dbReference type="InterPro" id="IPR051345">
    <property type="entry name" value="Importin_beta-like_NTR"/>
</dbReference>
<keyword evidence="5" id="KW-0539">Nucleus</keyword>
<organism evidence="8">
    <name type="scientific">Octactis speculum</name>
    <dbReference type="NCBI Taxonomy" id="3111310"/>
    <lineage>
        <taxon>Eukaryota</taxon>
        <taxon>Sar</taxon>
        <taxon>Stramenopiles</taxon>
        <taxon>Ochrophyta</taxon>
        <taxon>Dictyochophyceae</taxon>
        <taxon>Dictyochales</taxon>
        <taxon>Dictyochaceae</taxon>
        <taxon>Octactis</taxon>
    </lineage>
</organism>
<dbReference type="SUPFAM" id="SSF48371">
    <property type="entry name" value="ARM repeat"/>
    <property type="match status" value="1"/>
</dbReference>
<evidence type="ECO:0000256" key="4">
    <source>
        <dbReference type="ARBA" id="ARBA00022927"/>
    </source>
</evidence>
<evidence type="ECO:0000313" key="8">
    <source>
        <dbReference type="EMBL" id="CAD9443388.1"/>
    </source>
</evidence>
<dbReference type="InterPro" id="IPR011989">
    <property type="entry name" value="ARM-like"/>
</dbReference>
<dbReference type="Pfam" id="PF24140">
    <property type="entry name" value="TPR_TNPO3_IPO13_3rd"/>
    <property type="match status" value="1"/>
</dbReference>
<evidence type="ECO:0000259" key="7">
    <source>
        <dbReference type="Pfam" id="PF08389"/>
    </source>
</evidence>
<dbReference type="InterPro" id="IPR057941">
    <property type="entry name" value="TPR_TNPO3_IPO13_2nd"/>
</dbReference>
<dbReference type="GO" id="GO:0005634">
    <property type="term" value="C:nucleus"/>
    <property type="evidence" value="ECO:0007669"/>
    <property type="project" value="UniProtKB-SubCell"/>
</dbReference>
<proteinExistence type="inferred from homology"/>
<dbReference type="InterPro" id="IPR013598">
    <property type="entry name" value="Exportin-1/Importin-b-like"/>
</dbReference>
<gene>
    <name evidence="8" type="ORF">DSPE1174_LOCUS19068</name>
</gene>
<dbReference type="PANTHER" id="PTHR12363">
    <property type="entry name" value="TRANSPORTIN 3 AND IMPORTIN 13"/>
    <property type="match status" value="1"/>
</dbReference>
<evidence type="ECO:0000259" key="6">
    <source>
        <dbReference type="Pfam" id="PF03810"/>
    </source>
</evidence>
<dbReference type="PANTHER" id="PTHR12363:SF33">
    <property type="entry name" value="IMPORTIN-13"/>
    <property type="match status" value="1"/>
</dbReference>
<evidence type="ECO:0008006" key="9">
    <source>
        <dbReference type="Google" id="ProtNLM"/>
    </source>
</evidence>
<dbReference type="InterPro" id="IPR016024">
    <property type="entry name" value="ARM-type_fold"/>
</dbReference>
<reference evidence="8" key="1">
    <citation type="submission" date="2021-01" db="EMBL/GenBank/DDBJ databases">
        <authorList>
            <person name="Corre E."/>
            <person name="Pelletier E."/>
            <person name="Niang G."/>
            <person name="Scheremetjew M."/>
            <person name="Finn R."/>
            <person name="Kale V."/>
            <person name="Holt S."/>
            <person name="Cochrane G."/>
            <person name="Meng A."/>
            <person name="Brown T."/>
            <person name="Cohen L."/>
        </authorList>
    </citation>
    <scope>NUCLEOTIDE SEQUENCE</scope>
    <source>
        <strain evidence="8">CCMP1381</strain>
    </source>
</reference>
<dbReference type="Pfam" id="PF08389">
    <property type="entry name" value="Xpo1"/>
    <property type="match status" value="1"/>
</dbReference>
<dbReference type="InterPro" id="IPR058537">
    <property type="entry name" value="TPR_TNPO3_IPO13_4th"/>
</dbReference>
<dbReference type="Pfam" id="PF03810">
    <property type="entry name" value="IBN_N"/>
    <property type="match status" value="1"/>
</dbReference>
<dbReference type="EMBL" id="HBGS01036800">
    <property type="protein sequence ID" value="CAD9443388.1"/>
    <property type="molecule type" value="Transcribed_RNA"/>
</dbReference>
<sequence>MAQVDAQIMAQFNSAMAVCFNPGGGVSPDERRQADEWLQHFQQTPAAWEICNGILVATPALSAEVCFFAANTLHNKVCYDFQELSPESQSQLHDSMSSHLMRHGLAPGASRALLKRLCLASAALAVQMNGRDILVTAPQLIDRAEPTQKIEVTKLVLELMGSLPEECNSRRINVSDDVRNAFQTSLDQSTQMLLTFLSQTVARPEVATSPDTLEAVLGCLGSWVRYSYITADALASQSLLTATLDLIASESLPESLFETGVDTLVEVLRRYGATEQNMPLVQVMVPRIMALQGRLAAAMAMGEDGLDTSRGLCRLFTEMGESYLDLILSPQPLGQDVMVNLLLMCNHHHDLDIATIPAHFWYRFVKGWRQLDDENVKAKHQATFTPIMTELVVQSVRLLKYPEDIDEFTSDEKDDFRNARSHLCETIYDCSVFLSSISVMSQLWQVVGTEWQNVAQGNWAGLEAVLFAMKSLVKETQGIRDCDELFSQMIQMLIQLSTLGTSWESAPRLRHCACQVMGTVAAWLQRSPAQLSSVFTFLYTHLLVKETAGAAAAAIRSICERCASHLGEPVLSLYDEIKAAAPAHFDHRDELTILDSMGFVVKVLPLDVARRAVKRLLEPSVARLQALAAGHNADGSTSRAIVQDLDRIVSVARPLKMKGLPVGEAHPLLEILQAIWPSLDSILNKYKTSESMAEKVCRCYKFILRSCQQSFAPCLEALMTHLLRHFDTSPFSAYLYSASICITEFGESPAHEAMLYKMLEQFSTTVFRILSCLDHFVAHPDMVEEYFFLVGRFLEYCPTPLLPPQSQLSISIVHCGLVGLKLEHREAHAGILSAIEQLIGTGLISSTGTNKPSKQQIAGQLRSSVEQVLAQVGEPLVKAVVESLVGMLPAYGIDDGKGTLAGVLWKLSLFDPQILSNWFGTALALVDMQIVDANQRAGLMEAMGRAIQGRHESDFFNAIGVFSSQAHRNSRRIARSKGLV</sequence>
<evidence type="ECO:0000256" key="3">
    <source>
        <dbReference type="ARBA" id="ARBA00022448"/>
    </source>
</evidence>
<keyword evidence="3" id="KW-0813">Transport</keyword>
<protein>
    <recommendedName>
        <fullName evidence="9">Exportin-1/Importin-beta-like domain-containing protein</fullName>
    </recommendedName>
</protein>
<dbReference type="GO" id="GO:0006606">
    <property type="term" value="P:protein import into nucleus"/>
    <property type="evidence" value="ECO:0007669"/>
    <property type="project" value="TreeGrafter"/>
</dbReference>
<name>A0A7S2D4C3_9STRA</name>
<comment type="subcellular location">
    <subcellularLocation>
        <location evidence="1">Nucleus</location>
    </subcellularLocation>
</comment>
<dbReference type="InterPro" id="IPR057942">
    <property type="entry name" value="TPR_TNPO3_IPO13_3rd"/>
</dbReference>
<accession>A0A7S2D4C3</accession>
<evidence type="ECO:0000256" key="5">
    <source>
        <dbReference type="ARBA" id="ARBA00023242"/>
    </source>
</evidence>
<evidence type="ECO:0000256" key="1">
    <source>
        <dbReference type="ARBA" id="ARBA00004123"/>
    </source>
</evidence>